<keyword evidence="1" id="KW-0812">Transmembrane</keyword>
<evidence type="ECO:0000313" key="2">
    <source>
        <dbReference type="EMBL" id="SFT09514.1"/>
    </source>
</evidence>
<sequence>MLLTSEQWLVLVTLAYVVLTFQLVKETKKAREDDRQQEINRQKRE</sequence>
<evidence type="ECO:0000256" key="1">
    <source>
        <dbReference type="SAM" id="Phobius"/>
    </source>
</evidence>
<proteinExistence type="predicted"/>
<dbReference type="AlphaFoldDB" id="A0A1I6V7A4"/>
<name>A0A1I6V7A4_9EURY</name>
<keyword evidence="1" id="KW-0472">Membrane</keyword>
<dbReference type="EMBL" id="FOZS01000012">
    <property type="protein sequence ID" value="SFT09514.1"/>
    <property type="molecule type" value="Genomic_DNA"/>
</dbReference>
<keyword evidence="3" id="KW-1185">Reference proteome</keyword>
<dbReference type="Proteomes" id="UP000199199">
    <property type="component" value="Unassembled WGS sequence"/>
</dbReference>
<organism evidence="2 3">
    <name type="scientific">Halostagnicola kamekurae</name>
    <dbReference type="NCBI Taxonomy" id="619731"/>
    <lineage>
        <taxon>Archaea</taxon>
        <taxon>Methanobacteriati</taxon>
        <taxon>Methanobacteriota</taxon>
        <taxon>Stenosarchaea group</taxon>
        <taxon>Halobacteria</taxon>
        <taxon>Halobacteriales</taxon>
        <taxon>Natrialbaceae</taxon>
        <taxon>Halostagnicola</taxon>
    </lineage>
</organism>
<feature type="transmembrane region" description="Helical" evidence="1">
    <location>
        <begin position="6"/>
        <end position="24"/>
    </location>
</feature>
<evidence type="ECO:0000313" key="3">
    <source>
        <dbReference type="Proteomes" id="UP000199199"/>
    </source>
</evidence>
<protein>
    <submittedName>
        <fullName evidence="2">Uncharacterized protein</fullName>
    </submittedName>
</protein>
<reference evidence="3" key="1">
    <citation type="submission" date="2016-10" db="EMBL/GenBank/DDBJ databases">
        <authorList>
            <person name="Varghese N."/>
            <person name="Submissions S."/>
        </authorList>
    </citation>
    <scope>NUCLEOTIDE SEQUENCE [LARGE SCALE GENOMIC DNA]</scope>
    <source>
        <strain evidence="3">DSM 22427</strain>
    </source>
</reference>
<gene>
    <name evidence="2" type="ORF">SAMN04488556_0095</name>
</gene>
<accession>A0A1I6V7A4</accession>
<keyword evidence="1" id="KW-1133">Transmembrane helix</keyword>